<sequence length="51" mass="5645">MEIRYLTPTHNAQAGDIQDINEAQANVLILLKIAEKVEKAPKKSPKTTQKG</sequence>
<protein>
    <submittedName>
        <fullName evidence="1">Uncharacterized protein</fullName>
    </submittedName>
</protein>
<evidence type="ECO:0000313" key="1">
    <source>
        <dbReference type="EMBL" id="DAE07999.1"/>
    </source>
</evidence>
<dbReference type="EMBL" id="BK015460">
    <property type="protein sequence ID" value="DAE07999.1"/>
    <property type="molecule type" value="Genomic_DNA"/>
</dbReference>
<proteinExistence type="predicted"/>
<accession>A0A8S5PLD6</accession>
<reference evidence="1" key="1">
    <citation type="journal article" date="2021" name="Proc. Natl. Acad. Sci. U.S.A.">
        <title>A Catalog of Tens of Thousands of Viruses from Human Metagenomes Reveals Hidden Associations with Chronic Diseases.</title>
        <authorList>
            <person name="Tisza M.J."/>
            <person name="Buck C.B."/>
        </authorList>
    </citation>
    <scope>NUCLEOTIDE SEQUENCE</scope>
    <source>
        <strain evidence="1">CtbLB3</strain>
    </source>
</reference>
<organism evidence="1">
    <name type="scientific">Siphoviridae sp. ctbLB3</name>
    <dbReference type="NCBI Taxonomy" id="2825565"/>
    <lineage>
        <taxon>Viruses</taxon>
        <taxon>Duplodnaviria</taxon>
        <taxon>Heunggongvirae</taxon>
        <taxon>Uroviricota</taxon>
        <taxon>Caudoviricetes</taxon>
    </lineage>
</organism>
<name>A0A8S5PLD6_9CAUD</name>